<reference evidence="3" key="1">
    <citation type="journal article" date="2005" name="Science">
        <title>Life at depth: Photobacterium profundum genome sequence and expression analysis.</title>
        <authorList>
            <person name="Vezzi A."/>
            <person name="Campanaro S."/>
            <person name="D'Angelo M."/>
            <person name="Simonato F."/>
            <person name="Vitulo N."/>
            <person name="Lauro F.M."/>
            <person name="Cestaro A."/>
            <person name="Malacrida G."/>
            <person name="Simionati B."/>
            <person name="Cannata N."/>
            <person name="Romualdi C."/>
            <person name="Bartlett D.H."/>
            <person name="Valle G."/>
        </authorList>
    </citation>
    <scope>NUCLEOTIDE SEQUENCE [LARGE SCALE GENOMIC DNA]</scope>
    <source>
        <strain evidence="3">ATCC BAA-1253 / SS9</strain>
    </source>
</reference>
<dbReference type="InterPro" id="IPR036513">
    <property type="entry name" value="STAS_dom_sf"/>
</dbReference>
<dbReference type="RefSeq" id="WP_011217528.1">
    <property type="nucleotide sequence ID" value="NC_006370.1"/>
</dbReference>
<gene>
    <name evidence="2" type="primary">XAC2864</name>
    <name evidence="2" type="ordered locus">PBPRA0773</name>
</gene>
<name>Q6LU39_PHOPR</name>
<dbReference type="KEGG" id="ppr:PBPRA0773"/>
<dbReference type="Gene3D" id="3.30.750.24">
    <property type="entry name" value="STAS domain"/>
    <property type="match status" value="1"/>
</dbReference>
<feature type="domain" description="STAS" evidence="1">
    <location>
        <begin position="16"/>
        <end position="103"/>
    </location>
</feature>
<evidence type="ECO:0000259" key="1">
    <source>
        <dbReference type="PROSITE" id="PS50801"/>
    </source>
</evidence>
<dbReference type="Proteomes" id="UP000000593">
    <property type="component" value="Chromosome 1"/>
</dbReference>
<evidence type="ECO:0000313" key="2">
    <source>
        <dbReference type="EMBL" id="CAG19186.1"/>
    </source>
</evidence>
<dbReference type="PANTHER" id="PTHR35849">
    <property type="entry name" value="BLR2341 PROTEIN"/>
    <property type="match status" value="1"/>
</dbReference>
<dbReference type="PANTHER" id="PTHR35849:SF2">
    <property type="entry name" value="BLR2341 PROTEIN"/>
    <property type="match status" value="1"/>
</dbReference>
<dbReference type="InterPro" id="IPR002645">
    <property type="entry name" value="STAS_dom"/>
</dbReference>
<dbReference type="eggNOG" id="COG1366">
    <property type="taxonomic scope" value="Bacteria"/>
</dbReference>
<dbReference type="HOGENOM" id="CLU_115403_14_3_6"/>
<dbReference type="EMBL" id="CR378665">
    <property type="protein sequence ID" value="CAG19186.1"/>
    <property type="molecule type" value="Genomic_DNA"/>
</dbReference>
<dbReference type="CDD" id="cd07043">
    <property type="entry name" value="STAS_anti-anti-sigma_factors"/>
    <property type="match status" value="1"/>
</dbReference>
<dbReference type="STRING" id="298386.PBPRA0773"/>
<sequence length="103" mass="11372">MDITIKQEQAGPECKLSLTGEMSIYSVTELKPRLLAYLHENQSVLFDLTEVSEMDTAGIQLLWLCHQEAAKVGKALAISGISSAALEAITLLRLERQFNLQPV</sequence>
<evidence type="ECO:0000313" key="3">
    <source>
        <dbReference type="Proteomes" id="UP000000593"/>
    </source>
</evidence>
<dbReference type="SUPFAM" id="SSF52091">
    <property type="entry name" value="SpoIIaa-like"/>
    <property type="match status" value="1"/>
</dbReference>
<dbReference type="PROSITE" id="PS50801">
    <property type="entry name" value="STAS"/>
    <property type="match status" value="1"/>
</dbReference>
<dbReference type="AlphaFoldDB" id="Q6LU39"/>
<dbReference type="InterPro" id="IPR052746">
    <property type="entry name" value="MlaB_ABC_Transporter"/>
</dbReference>
<organism evidence="2 3">
    <name type="scientific">Photobacterium profundum (strain SS9)</name>
    <dbReference type="NCBI Taxonomy" id="298386"/>
    <lineage>
        <taxon>Bacteria</taxon>
        <taxon>Pseudomonadati</taxon>
        <taxon>Pseudomonadota</taxon>
        <taxon>Gammaproteobacteria</taxon>
        <taxon>Vibrionales</taxon>
        <taxon>Vibrionaceae</taxon>
        <taxon>Photobacterium</taxon>
    </lineage>
</organism>
<proteinExistence type="predicted"/>
<keyword evidence="3" id="KW-1185">Reference proteome</keyword>
<dbReference type="Pfam" id="PF13466">
    <property type="entry name" value="STAS_2"/>
    <property type="match status" value="1"/>
</dbReference>
<dbReference type="InterPro" id="IPR058548">
    <property type="entry name" value="MlaB-like_STAS"/>
</dbReference>
<accession>Q6LU39</accession>
<protein>
    <recommendedName>
        <fullName evidence="1">STAS domain-containing protein</fullName>
    </recommendedName>
</protein>